<dbReference type="Proteomes" id="UP000269154">
    <property type="component" value="Unassembled WGS sequence"/>
</dbReference>
<dbReference type="RefSeq" id="WP_124155794.1">
    <property type="nucleotide sequence ID" value="NZ_CAWOLW010000400.1"/>
</dbReference>
<reference evidence="3 4" key="1">
    <citation type="journal article" date="2018" name="ACS Chem. Biol.">
        <title>Ketoreductase domain dysfunction expands chemodiversity: malyngamide biosynthesis in the cyanobacterium Okeania hirsuta.</title>
        <authorList>
            <person name="Moss N.A."/>
            <person name="Leao T."/>
            <person name="Rankin M."/>
            <person name="McCullough T.M."/>
            <person name="Qu P."/>
            <person name="Korobeynikov A."/>
            <person name="Smith J.L."/>
            <person name="Gerwick L."/>
            <person name="Gerwick W.H."/>
        </authorList>
    </citation>
    <scope>NUCLEOTIDE SEQUENCE [LARGE SCALE GENOMIC DNA]</scope>
    <source>
        <strain evidence="3 4">PAB10Feb10-1</strain>
    </source>
</reference>
<comment type="caution">
    <text evidence="3">The sequence shown here is derived from an EMBL/GenBank/DDBJ whole genome shotgun (WGS) entry which is preliminary data.</text>
</comment>
<dbReference type="GO" id="GO:0003677">
    <property type="term" value="F:DNA binding"/>
    <property type="evidence" value="ECO:0007669"/>
    <property type="project" value="InterPro"/>
</dbReference>
<evidence type="ECO:0000313" key="3">
    <source>
        <dbReference type="EMBL" id="RQH18932.1"/>
    </source>
</evidence>
<keyword evidence="4" id="KW-1185">Reference proteome</keyword>
<dbReference type="EMBL" id="RCBY01000459">
    <property type="protein sequence ID" value="RQH18932.1"/>
    <property type="molecule type" value="Genomic_DNA"/>
</dbReference>
<dbReference type="AlphaFoldDB" id="A0A3N6NQH8"/>
<sequence>MSGSESGLRLLEEHFGFIEDPRLDRHKEHLLLDIIGLTIIGTLSGADNWVAIEEFGKAKELFLKDLLVLPNGIPSHDTLGRVFSILSAEEVEKGFASWISNLSQVTQGQVVAIDGKRLRGSYDKGSNKAAIHMVSAWATANQVSLGQLKVGDKSNEISAIPELLSMLEIAGCIITIDAMGTQKEIAQQIRAHQADYVLALKSNQGELYEEVKATFEHLINTRFCQQDQQWDKGHGRIESRKCYVLDLQAPDFDWILSQDLEQWKDISSLIMIQATRWKGDQVQTQNRYYISSLSAQNKDAQAFNHIVRTHWAIENQLHWTLDVVFKEDASRVRSGYADQNLSVIRRLALNLLKQDKSLKVGIQNKRMRAAWDNQYLIKIINQAV</sequence>
<organism evidence="3 4">
    <name type="scientific">Okeania hirsuta</name>
    <dbReference type="NCBI Taxonomy" id="1458930"/>
    <lineage>
        <taxon>Bacteria</taxon>
        <taxon>Bacillati</taxon>
        <taxon>Cyanobacteriota</taxon>
        <taxon>Cyanophyceae</taxon>
        <taxon>Oscillatoriophycideae</taxon>
        <taxon>Oscillatoriales</taxon>
        <taxon>Microcoleaceae</taxon>
        <taxon>Okeania</taxon>
    </lineage>
</organism>
<protein>
    <submittedName>
        <fullName evidence="3">ISAs1 family transposase</fullName>
    </submittedName>
</protein>
<dbReference type="GO" id="GO:0004803">
    <property type="term" value="F:transposase activity"/>
    <property type="evidence" value="ECO:0007669"/>
    <property type="project" value="InterPro"/>
</dbReference>
<evidence type="ECO:0000259" key="1">
    <source>
        <dbReference type="Pfam" id="PF01609"/>
    </source>
</evidence>
<dbReference type="GO" id="GO:0006313">
    <property type="term" value="P:DNA transposition"/>
    <property type="evidence" value="ECO:0007669"/>
    <property type="project" value="InterPro"/>
</dbReference>
<dbReference type="NCBIfam" id="NF033564">
    <property type="entry name" value="transpos_ISAs1"/>
    <property type="match status" value="1"/>
</dbReference>
<dbReference type="Pfam" id="PF01609">
    <property type="entry name" value="DDE_Tnp_1"/>
    <property type="match status" value="1"/>
</dbReference>
<dbReference type="InterPro" id="IPR051698">
    <property type="entry name" value="Transposase_11-like"/>
</dbReference>
<name>A0A3N6NQH8_9CYAN</name>
<accession>A0A3N6NQH8</accession>
<proteinExistence type="predicted"/>
<evidence type="ECO:0000313" key="4">
    <source>
        <dbReference type="Proteomes" id="UP000269154"/>
    </source>
</evidence>
<dbReference type="PANTHER" id="PTHR30298:SF0">
    <property type="entry name" value="PROTEIN YBFL-RELATED"/>
    <property type="match status" value="1"/>
</dbReference>
<feature type="domain" description="H repeat-associated protein N-terminal" evidence="2">
    <location>
        <begin position="13"/>
        <end position="99"/>
    </location>
</feature>
<dbReference type="OrthoDB" id="9815086at2"/>
<gene>
    <name evidence="3" type="ORF">D5R40_32740</name>
</gene>
<dbReference type="Pfam" id="PF13808">
    <property type="entry name" value="DDE_Tnp_1_assoc"/>
    <property type="match status" value="1"/>
</dbReference>
<feature type="domain" description="Transposase IS4-like" evidence="1">
    <location>
        <begin position="108"/>
        <end position="351"/>
    </location>
</feature>
<dbReference type="InterPro" id="IPR032806">
    <property type="entry name" value="YbfD_N"/>
</dbReference>
<dbReference type="PANTHER" id="PTHR30298">
    <property type="entry name" value="H REPEAT-ASSOCIATED PREDICTED TRANSPOSASE"/>
    <property type="match status" value="1"/>
</dbReference>
<dbReference type="InterPro" id="IPR047647">
    <property type="entry name" value="ISAs1_transpos"/>
</dbReference>
<dbReference type="InterPro" id="IPR002559">
    <property type="entry name" value="Transposase_11"/>
</dbReference>
<evidence type="ECO:0000259" key="2">
    <source>
        <dbReference type="Pfam" id="PF13808"/>
    </source>
</evidence>